<evidence type="ECO:0000256" key="3">
    <source>
        <dbReference type="ARBA" id="ARBA00023163"/>
    </source>
</evidence>
<dbReference type="InterPro" id="IPR036271">
    <property type="entry name" value="Tet_transcr_reg_TetR-rel_C_sf"/>
</dbReference>
<dbReference type="PATRIC" id="fig|1526658.3.peg.3665"/>
<dbReference type="EMBL" id="LGSZ01000026">
    <property type="protein sequence ID" value="KPH81850.1"/>
    <property type="molecule type" value="Genomic_DNA"/>
</dbReference>
<dbReference type="PROSITE" id="PS50977">
    <property type="entry name" value="HTH_TETR_2"/>
    <property type="match status" value="1"/>
</dbReference>
<dbReference type="Gene3D" id="1.10.357.10">
    <property type="entry name" value="Tetracycline Repressor, domain 2"/>
    <property type="match status" value="1"/>
</dbReference>
<evidence type="ECO:0000256" key="2">
    <source>
        <dbReference type="ARBA" id="ARBA00023125"/>
    </source>
</evidence>
<dbReference type="InterPro" id="IPR001647">
    <property type="entry name" value="HTH_TetR"/>
</dbReference>
<evidence type="ECO:0000256" key="1">
    <source>
        <dbReference type="ARBA" id="ARBA00023015"/>
    </source>
</evidence>
<dbReference type="SUPFAM" id="SSF48498">
    <property type="entry name" value="Tetracyclin repressor-like, C-terminal domain"/>
    <property type="match status" value="1"/>
</dbReference>
<evidence type="ECO:0000313" key="7">
    <source>
        <dbReference type="Proteomes" id="UP000037822"/>
    </source>
</evidence>
<feature type="DNA-binding region" description="H-T-H motif" evidence="4">
    <location>
        <begin position="32"/>
        <end position="51"/>
    </location>
</feature>
<accession>A0A0N1FG69</accession>
<dbReference type="OrthoDB" id="9798857at2"/>
<proteinExistence type="predicted"/>
<evidence type="ECO:0000256" key="4">
    <source>
        <dbReference type="PROSITE-ProRule" id="PRU00335"/>
    </source>
</evidence>
<organism evidence="6 7">
    <name type="scientific">Bosea vaviloviae</name>
    <dbReference type="NCBI Taxonomy" id="1526658"/>
    <lineage>
        <taxon>Bacteria</taxon>
        <taxon>Pseudomonadati</taxon>
        <taxon>Pseudomonadota</taxon>
        <taxon>Alphaproteobacteria</taxon>
        <taxon>Hyphomicrobiales</taxon>
        <taxon>Boseaceae</taxon>
        <taxon>Bosea</taxon>
    </lineage>
</organism>
<dbReference type="Gene3D" id="1.10.10.60">
    <property type="entry name" value="Homeodomain-like"/>
    <property type="match status" value="1"/>
</dbReference>
<evidence type="ECO:0000259" key="5">
    <source>
        <dbReference type="PROSITE" id="PS50977"/>
    </source>
</evidence>
<comment type="caution">
    <text evidence="6">The sequence shown here is derived from an EMBL/GenBank/DDBJ whole genome shotgun (WGS) entry which is preliminary data.</text>
</comment>
<sequence>MARHKGSDGNAHGRLLDAAGRGFRLGGFGGIGVDAMAQAAGMTSGAFYAHFGSKADAFRLAVQHGMAALKRGVTFCQDQHGTGWRDAFVDFYLGEQMKGGLDQACALPSFSPDVARADAATRQVFETELDGIVTAFAAGLGSPPDRSRAWALIALLAGGASAARAVADEGLRAEILESTRLAAKAL</sequence>
<protein>
    <recommendedName>
        <fullName evidence="5">HTH tetR-type domain-containing protein</fullName>
    </recommendedName>
</protein>
<dbReference type="PANTHER" id="PTHR47506">
    <property type="entry name" value="TRANSCRIPTIONAL REGULATORY PROTEIN"/>
    <property type="match status" value="1"/>
</dbReference>
<evidence type="ECO:0000313" key="6">
    <source>
        <dbReference type="EMBL" id="KPH81850.1"/>
    </source>
</evidence>
<dbReference type="Proteomes" id="UP000037822">
    <property type="component" value="Unassembled WGS sequence"/>
</dbReference>
<gene>
    <name evidence="6" type="ORF">AE618_06585</name>
</gene>
<keyword evidence="7" id="KW-1185">Reference proteome</keyword>
<name>A0A0N1FG69_9HYPH</name>
<keyword evidence="2 4" id="KW-0238">DNA-binding</keyword>
<dbReference type="SUPFAM" id="SSF46689">
    <property type="entry name" value="Homeodomain-like"/>
    <property type="match status" value="1"/>
</dbReference>
<dbReference type="GO" id="GO:0003677">
    <property type="term" value="F:DNA binding"/>
    <property type="evidence" value="ECO:0007669"/>
    <property type="project" value="UniProtKB-UniRule"/>
</dbReference>
<keyword evidence="1" id="KW-0805">Transcription regulation</keyword>
<dbReference type="RefSeq" id="WP_054208253.1">
    <property type="nucleotide sequence ID" value="NZ_LGSZ01000026.1"/>
</dbReference>
<dbReference type="AlphaFoldDB" id="A0A0N1FG69"/>
<keyword evidence="3" id="KW-0804">Transcription</keyword>
<reference evidence="6 7" key="1">
    <citation type="submission" date="2015-07" db="EMBL/GenBank/DDBJ databases">
        <title>Whole genome sequencing of Bosea vaviloviae isolated from cave pool.</title>
        <authorList>
            <person name="Tan N.E.H."/>
            <person name="Lee Y.P."/>
            <person name="Gan H.M."/>
            <person name="Barton H."/>
            <person name="Savka M.A."/>
        </authorList>
    </citation>
    <scope>NUCLEOTIDE SEQUENCE [LARGE SCALE GENOMIC DNA]</scope>
    <source>
        <strain evidence="6 7">SD260</strain>
    </source>
</reference>
<dbReference type="Pfam" id="PF00440">
    <property type="entry name" value="TetR_N"/>
    <property type="match status" value="1"/>
</dbReference>
<dbReference type="InterPro" id="IPR009057">
    <property type="entry name" value="Homeodomain-like_sf"/>
</dbReference>
<dbReference type="PANTHER" id="PTHR47506:SF7">
    <property type="entry name" value="TRANSCRIPTIONAL REGULATORY PROTEIN"/>
    <property type="match status" value="1"/>
</dbReference>
<feature type="domain" description="HTH tetR-type" evidence="5">
    <location>
        <begin position="9"/>
        <end position="69"/>
    </location>
</feature>
<dbReference type="PRINTS" id="PR00455">
    <property type="entry name" value="HTHTETR"/>
</dbReference>